<dbReference type="SUPFAM" id="SSF49452">
    <property type="entry name" value="Starch-binding domain-like"/>
    <property type="match status" value="1"/>
</dbReference>
<proteinExistence type="predicted"/>
<accession>A0A2H0WY54</accession>
<dbReference type="AlphaFoldDB" id="A0A2H0WY54"/>
<name>A0A2H0WY54_9BACT</name>
<reference evidence="2" key="1">
    <citation type="submission" date="2017-09" db="EMBL/GenBank/DDBJ databases">
        <title>Depth-based differentiation of microbial function through sediment-hosted aquifers and enrichment of novel symbionts in the deep terrestrial subsurface.</title>
        <authorList>
            <person name="Probst A.J."/>
            <person name="Ladd B."/>
            <person name="Jarett J.K."/>
            <person name="Geller-Mcgrath D.E."/>
            <person name="Sieber C.M.K."/>
            <person name="Emerson J.B."/>
            <person name="Anantharaman K."/>
            <person name="Thomas B.C."/>
            <person name="Malmstrom R."/>
            <person name="Stieglmeier M."/>
            <person name="Klingl A."/>
            <person name="Woyke T."/>
            <person name="Ryan C.M."/>
            <person name="Banfield J.F."/>
        </authorList>
    </citation>
    <scope>NUCLEOTIDE SEQUENCE [LARGE SCALE GENOMIC DNA]</scope>
</reference>
<sequence>MVRNLSYDDVGTVGGIPAGTILETENITRNNIDYTVKTTVVYIDDSFDGLAPTDALSSDYKRVKVRVWWSGRFGGEVNLVTDVVPKGVESEAGGGTLQISVFDASGLGVALASLHVVNIEVLPTIDAWYQTDIYGDLVLVGAPLAVEAYQITASKSTYSTERTYGVEEIANPSKPHTSVYEGQLTEISFSIDRLANFSIQTTGTRGQGYPPIKDIPFTLQGAKIIGTDAEENPAYKYFEIFLTGSAGKLDMENLEWDSYTFSVDKAVTGLDLIEVESPFGATTTQPIDLLPNSTEEVRLILKAENSLLLTIKDSTTLLPIFAASCQVGEEQRPTDENGQAFFIPLTPATYNLEISAAGYQTYTGTIGVSGDTTLTVNLIKLP</sequence>
<dbReference type="EMBL" id="PEZD01000003">
    <property type="protein sequence ID" value="PIS17547.1"/>
    <property type="molecule type" value="Genomic_DNA"/>
</dbReference>
<organism evidence="1 2">
    <name type="scientific">Candidatus Nealsonbacteria bacterium CG09_land_8_20_14_0_10_42_14</name>
    <dbReference type="NCBI Taxonomy" id="1974707"/>
    <lineage>
        <taxon>Bacteria</taxon>
        <taxon>Candidatus Nealsoniibacteriota</taxon>
    </lineage>
</organism>
<protein>
    <recommendedName>
        <fullName evidence="3">PEGA domain-containing protein</fullName>
    </recommendedName>
</protein>
<dbReference type="GO" id="GO:0030246">
    <property type="term" value="F:carbohydrate binding"/>
    <property type="evidence" value="ECO:0007669"/>
    <property type="project" value="InterPro"/>
</dbReference>
<dbReference type="Proteomes" id="UP000229675">
    <property type="component" value="Unassembled WGS sequence"/>
</dbReference>
<comment type="caution">
    <text evidence="1">The sequence shown here is derived from an EMBL/GenBank/DDBJ whole genome shotgun (WGS) entry which is preliminary data.</text>
</comment>
<evidence type="ECO:0000313" key="1">
    <source>
        <dbReference type="EMBL" id="PIS17547.1"/>
    </source>
</evidence>
<dbReference type="Gene3D" id="2.60.40.1120">
    <property type="entry name" value="Carboxypeptidase-like, regulatory domain"/>
    <property type="match status" value="1"/>
</dbReference>
<gene>
    <name evidence="1" type="ORF">COT59_00100</name>
</gene>
<dbReference type="InterPro" id="IPR013784">
    <property type="entry name" value="Carb-bd-like_fold"/>
</dbReference>
<evidence type="ECO:0000313" key="2">
    <source>
        <dbReference type="Proteomes" id="UP000229675"/>
    </source>
</evidence>
<evidence type="ECO:0008006" key="3">
    <source>
        <dbReference type="Google" id="ProtNLM"/>
    </source>
</evidence>